<dbReference type="SUPFAM" id="SSF55048">
    <property type="entry name" value="Probable ACP-binding domain of malonyl-CoA ACP transacylase"/>
    <property type="match status" value="1"/>
</dbReference>
<dbReference type="InterPro" id="IPR020806">
    <property type="entry name" value="PKS_PP-bd"/>
</dbReference>
<dbReference type="InterPro" id="IPR009081">
    <property type="entry name" value="PP-bd_ACP"/>
</dbReference>
<dbReference type="InterPro" id="IPR013968">
    <property type="entry name" value="PKS_KR"/>
</dbReference>
<evidence type="ECO:0000256" key="3">
    <source>
        <dbReference type="ARBA" id="ARBA00022679"/>
    </source>
</evidence>
<feature type="region of interest" description="C-terminal hotdog fold" evidence="5">
    <location>
        <begin position="618"/>
        <end position="750"/>
    </location>
</feature>
<dbReference type="Gene3D" id="3.40.47.10">
    <property type="match status" value="1"/>
</dbReference>
<organism evidence="9 10">
    <name type="scientific">Micromonospora humida</name>
    <dbReference type="NCBI Taxonomy" id="2809018"/>
    <lineage>
        <taxon>Bacteria</taxon>
        <taxon>Bacillati</taxon>
        <taxon>Actinomycetota</taxon>
        <taxon>Actinomycetes</taxon>
        <taxon>Micromonosporales</taxon>
        <taxon>Micromonosporaceae</taxon>
        <taxon>Micromonospora</taxon>
    </lineage>
</organism>
<sequence length="1313" mass="138256">GGGVAVLGEARVWPEVGRVRRAGVSSFGISGTNAHVILEEAGEPERPAEPGPSAGPVSPVLSVVPWVISAKSPDALRARAEQLLSCVDLDPVDVGFSLATTRAVFEHRAAIVAGDRAGFRTALQTLADGGAGTGLFRAAAAPAPRLAMVFSGQGSQRPGMGAELYRRYPAFAQAMDEVLERLPIRDVLFGQDQDRLAETGNAQPALFAFQVALFRLTESWAIVPDHVAGHSIGEIAAAHVAGVLSLDDACTLVAERARLMQALPGDGAMVALRAGEEEVLPLLSDEVSIAAVNGPRAVVIAGTEEAVLRVAAGFDRSTRLRVSHAFHSHLMQPVLADFQAVVDRLTFNRPEIDIVAGGDVTEPGYWVRHVRDTVRYADRVARLTDLGVTVSLEIGPDSVLSALGPRTAANIPLCRRNQPEDVTVVTATARAHVHGVAVHWPALFPGARRVDLPTYPFRSTRFWPAVSLATGDVTRAGLDAVDHALLGAGVDLPDRGGRVFTGRLSVAALPWLADHVIHGVNLFPATGFVELVRRAARAVDDLALDELTLRTPLVLPVTGTVQIQVTVDGPDAADRRPVAVYARTGDDDGPWTQHAAGLLSPAGPQTAGPAGEWPPPGAVPIDLDGLYPGLAGRGFAYGETFRGLRSAWRVGDEVLVEARTTTDPQGYGTHPALLDAVLHASVFLPDGHRPRVPFLWNGLRFHAPSGAVLRARVRPTGPDTLSVDATDETGTPVLTVEALTLRGHPADSRVRDALFAVEWQPPHHRDPAGTDGHDRIDVTGRDAGDVLEILRHRLAGAADRPLVLVTHGAVQTTPQDDPALPDAAAVWGLVRCAQVEHPGRFILADLPADGTGELPADLCGWDEPQIAVRPVGALVPRLLPTTADADLPAVDPQATVVITGGTSGLGALIARHLVAEHGVRDLLLLSRSGPAAPEAAGLVADLGARVLAVDVSDRAALGRALDGVRIGGVVHCATLLDDAPVTSLTPDRVRRVMSTKVTSAGWLDELTRDQDLSFFVVFSSLAGTLGNAGQAAYAAANAALDALVTRRWARGLPARSIVWGLWDTPSTLTGGMAAADRARATRAGVTPLPAGDGLLLFDAALRCARPVVVAARLHPAAGEATAPVLRSLLPRPPRQEPRRDDIRDRLAGRAPQDRRRMLVDLVGGHAAAVLGHPTTATIGPHRAFTDLGFDSLMAVEFRNRLDDATGLRLPATMVFEHANVDELAGHLDTVLFPVAEPAAGTADDEQIRQLLHTIPMSELRGSGLLDRLLALASGDPARAGALQAIDDLDTDSLIAMALGGAHPGDPDEEVPSR</sequence>
<dbReference type="PANTHER" id="PTHR43775">
    <property type="entry name" value="FATTY ACID SYNTHASE"/>
    <property type="match status" value="1"/>
</dbReference>
<feature type="domain" description="Carrier" evidence="7">
    <location>
        <begin position="1156"/>
        <end position="1231"/>
    </location>
</feature>
<feature type="domain" description="PKS/mFAS DH" evidence="8">
    <location>
        <begin position="483"/>
        <end position="750"/>
    </location>
</feature>
<feature type="compositionally biased region" description="Basic and acidic residues" evidence="6">
    <location>
        <begin position="1133"/>
        <end position="1149"/>
    </location>
</feature>
<dbReference type="Gene3D" id="3.30.70.3290">
    <property type="match status" value="1"/>
</dbReference>
<feature type="active site" description="Proton acceptor; for dehydratase activity" evidence="5">
    <location>
        <position position="515"/>
    </location>
</feature>
<dbReference type="Pfam" id="PF22953">
    <property type="entry name" value="SpnB_Rossmann"/>
    <property type="match status" value="1"/>
</dbReference>
<dbReference type="Pfam" id="PF00698">
    <property type="entry name" value="Acyl_transf_1"/>
    <property type="match status" value="1"/>
</dbReference>
<dbReference type="SUPFAM" id="SSF52151">
    <property type="entry name" value="FabD/lysophospholipase-like"/>
    <property type="match status" value="1"/>
</dbReference>
<dbReference type="SMART" id="SM00823">
    <property type="entry name" value="PKS_PP"/>
    <property type="match status" value="1"/>
</dbReference>
<dbReference type="InterPro" id="IPR050091">
    <property type="entry name" value="PKS_NRPS_Biosynth_Enz"/>
</dbReference>
<gene>
    <name evidence="9" type="ORF">JQX11_21340</name>
</gene>
<dbReference type="Pfam" id="PF21089">
    <property type="entry name" value="PKS_DH_N"/>
    <property type="match status" value="1"/>
</dbReference>
<evidence type="ECO:0000313" key="10">
    <source>
        <dbReference type="Proteomes" id="UP001518872"/>
    </source>
</evidence>
<dbReference type="InterPro" id="IPR016039">
    <property type="entry name" value="Thiolase-like"/>
</dbReference>
<feature type="region of interest" description="Disordered" evidence="6">
    <location>
        <begin position="1128"/>
        <end position="1149"/>
    </location>
</feature>
<dbReference type="SMART" id="SM00826">
    <property type="entry name" value="PKS_DH"/>
    <property type="match status" value="1"/>
</dbReference>
<dbReference type="Proteomes" id="UP001518872">
    <property type="component" value="Unassembled WGS sequence"/>
</dbReference>
<evidence type="ECO:0000256" key="6">
    <source>
        <dbReference type="SAM" id="MobiDB-lite"/>
    </source>
</evidence>
<dbReference type="InterPro" id="IPR036736">
    <property type="entry name" value="ACP-like_sf"/>
</dbReference>
<dbReference type="SMART" id="SM00827">
    <property type="entry name" value="PKS_AT"/>
    <property type="match status" value="1"/>
</dbReference>
<dbReference type="Gene3D" id="3.10.129.110">
    <property type="entry name" value="Polyketide synthase dehydratase"/>
    <property type="match status" value="1"/>
</dbReference>
<dbReference type="SUPFAM" id="SSF47336">
    <property type="entry name" value="ACP-like"/>
    <property type="match status" value="1"/>
</dbReference>
<dbReference type="Gene3D" id="3.40.50.720">
    <property type="entry name" value="NAD(P)-binding Rossmann-like Domain"/>
    <property type="match status" value="1"/>
</dbReference>
<dbReference type="InterPro" id="IPR016036">
    <property type="entry name" value="Malonyl_transacylase_ACP-bd"/>
</dbReference>
<evidence type="ECO:0000256" key="4">
    <source>
        <dbReference type="ARBA" id="ARBA00023315"/>
    </source>
</evidence>
<dbReference type="InterPro" id="IPR049900">
    <property type="entry name" value="PKS_mFAS_DH"/>
</dbReference>
<dbReference type="EMBL" id="JAFEUC010000010">
    <property type="protein sequence ID" value="MBM7078873.1"/>
    <property type="molecule type" value="Genomic_DNA"/>
</dbReference>
<dbReference type="PROSITE" id="PS50075">
    <property type="entry name" value="CARRIER"/>
    <property type="match status" value="1"/>
</dbReference>
<dbReference type="InterPro" id="IPR016035">
    <property type="entry name" value="Acyl_Trfase/lysoPLipase"/>
</dbReference>
<feature type="non-terminal residue" evidence="9">
    <location>
        <position position="1"/>
    </location>
</feature>
<dbReference type="SMART" id="SM01294">
    <property type="entry name" value="PKS_PP_betabranch"/>
    <property type="match status" value="1"/>
</dbReference>
<dbReference type="InterPro" id="IPR001227">
    <property type="entry name" value="Ac_transferase_dom_sf"/>
</dbReference>
<feature type="region of interest" description="N-terminal hotdog fold" evidence="5">
    <location>
        <begin position="483"/>
        <end position="606"/>
    </location>
</feature>
<comment type="caution">
    <text evidence="9">The sequence shown here is derived from an EMBL/GenBank/DDBJ whole genome shotgun (WGS) entry which is preliminary data.</text>
</comment>
<dbReference type="InterPro" id="IPR020807">
    <property type="entry name" value="PKS_DH"/>
</dbReference>
<evidence type="ECO:0000259" key="7">
    <source>
        <dbReference type="PROSITE" id="PS50075"/>
    </source>
</evidence>
<keyword evidence="10" id="KW-1185">Reference proteome</keyword>
<dbReference type="Gene3D" id="1.10.1200.10">
    <property type="entry name" value="ACP-like"/>
    <property type="match status" value="1"/>
</dbReference>
<dbReference type="Gene3D" id="3.40.366.10">
    <property type="entry name" value="Malonyl-Coenzyme A Acyl Carrier Protein, domain 2"/>
    <property type="match status" value="1"/>
</dbReference>
<name>A0ABS2IZP7_9ACTN</name>
<evidence type="ECO:0000259" key="8">
    <source>
        <dbReference type="PROSITE" id="PS52019"/>
    </source>
</evidence>
<protein>
    <submittedName>
        <fullName evidence="9">SDR family NAD(P)-dependent oxidoreductase</fullName>
    </submittedName>
</protein>
<keyword evidence="2" id="KW-0597">Phosphoprotein</keyword>
<dbReference type="Pfam" id="PF14765">
    <property type="entry name" value="PS-DH"/>
    <property type="match status" value="1"/>
</dbReference>
<dbReference type="InterPro" id="IPR049552">
    <property type="entry name" value="PKS_DH_N"/>
</dbReference>
<dbReference type="SUPFAM" id="SSF51735">
    <property type="entry name" value="NAD(P)-binding Rossmann-fold domains"/>
    <property type="match status" value="2"/>
</dbReference>
<dbReference type="InterPro" id="IPR049551">
    <property type="entry name" value="PKS_DH_C"/>
</dbReference>
<dbReference type="InterPro" id="IPR042104">
    <property type="entry name" value="PKS_dehydratase_sf"/>
</dbReference>
<dbReference type="Pfam" id="PF16197">
    <property type="entry name" value="KAsynt_C_assoc"/>
    <property type="match status" value="1"/>
</dbReference>
<dbReference type="Pfam" id="PF08659">
    <property type="entry name" value="KR"/>
    <property type="match status" value="1"/>
</dbReference>
<dbReference type="InterPro" id="IPR057326">
    <property type="entry name" value="KR_dom"/>
</dbReference>
<dbReference type="InterPro" id="IPR032821">
    <property type="entry name" value="PKS_assoc"/>
</dbReference>
<evidence type="ECO:0000256" key="2">
    <source>
        <dbReference type="ARBA" id="ARBA00022553"/>
    </source>
</evidence>
<evidence type="ECO:0000256" key="5">
    <source>
        <dbReference type="PROSITE-ProRule" id="PRU01363"/>
    </source>
</evidence>
<dbReference type="InterPro" id="IPR055123">
    <property type="entry name" value="SpnB-like_Rossmann"/>
</dbReference>
<dbReference type="PANTHER" id="PTHR43775:SF51">
    <property type="entry name" value="INACTIVE PHENOLPHTHIOCEROL SYNTHESIS POLYKETIDE SYNTHASE TYPE I PKS1-RELATED"/>
    <property type="match status" value="1"/>
</dbReference>
<accession>A0ABS2IZP7</accession>
<keyword evidence="3" id="KW-0808">Transferase</keyword>
<dbReference type="SMART" id="SM00822">
    <property type="entry name" value="PKS_KR"/>
    <property type="match status" value="1"/>
</dbReference>
<proteinExistence type="predicted"/>
<dbReference type="PROSITE" id="PS52019">
    <property type="entry name" value="PKS_MFAS_DH"/>
    <property type="match status" value="1"/>
</dbReference>
<evidence type="ECO:0000313" key="9">
    <source>
        <dbReference type="EMBL" id="MBM7078873.1"/>
    </source>
</evidence>
<dbReference type="InterPro" id="IPR036291">
    <property type="entry name" value="NAD(P)-bd_dom_sf"/>
</dbReference>
<feature type="active site" description="Proton donor; for dehydratase activity" evidence="5">
    <location>
        <position position="675"/>
    </location>
</feature>
<dbReference type="Pfam" id="PF00550">
    <property type="entry name" value="PP-binding"/>
    <property type="match status" value="1"/>
</dbReference>
<evidence type="ECO:0000256" key="1">
    <source>
        <dbReference type="ARBA" id="ARBA00022450"/>
    </source>
</evidence>
<reference evidence="9 10" key="1">
    <citation type="submission" date="2021-02" db="EMBL/GenBank/DDBJ databases">
        <authorList>
            <person name="Ra J.-S."/>
        </authorList>
    </citation>
    <scope>NUCLEOTIDE SEQUENCE [LARGE SCALE GENOMIC DNA]</scope>
    <source>
        <strain evidence="9 10">MMS20-R1-14</strain>
    </source>
</reference>
<keyword evidence="1" id="KW-0596">Phosphopantetheine</keyword>
<dbReference type="InterPro" id="IPR014043">
    <property type="entry name" value="Acyl_transferase_dom"/>
</dbReference>
<dbReference type="CDD" id="cd08956">
    <property type="entry name" value="KR_3_FAS_SDR_x"/>
    <property type="match status" value="1"/>
</dbReference>
<keyword evidence="4" id="KW-0012">Acyltransferase</keyword>